<comment type="similarity">
    <text evidence="2">Belongs to the short-chain dehydrogenases/reductases (SDR) family.</text>
</comment>
<evidence type="ECO:0000256" key="1">
    <source>
        <dbReference type="ARBA" id="ARBA00023002"/>
    </source>
</evidence>
<dbReference type="PANTHER" id="PTHR44269:SF1">
    <property type="entry name" value="DEHYDROGENASE_REDUCTASE SDR FAMILY MEMBER 7"/>
    <property type="match status" value="1"/>
</dbReference>
<name>A0ABY7FII8_MYAAR</name>
<reference evidence="4" key="1">
    <citation type="submission" date="2022-11" db="EMBL/GenBank/DDBJ databases">
        <title>Centuries of genome instability and evolution in soft-shell clam transmissible cancer (bioRxiv).</title>
        <authorList>
            <person name="Hart S.F.M."/>
            <person name="Yonemitsu M.A."/>
            <person name="Giersch R.M."/>
            <person name="Beal B.F."/>
            <person name="Arriagada G."/>
            <person name="Davis B.W."/>
            <person name="Ostrander E.A."/>
            <person name="Goff S.P."/>
            <person name="Metzger M.J."/>
        </authorList>
    </citation>
    <scope>NUCLEOTIDE SEQUENCE</scope>
    <source>
        <strain evidence="4">MELC-2E11</strain>
        <tissue evidence="4">Siphon/mantle</tissue>
    </source>
</reference>
<evidence type="ECO:0000313" key="4">
    <source>
        <dbReference type="EMBL" id="WAR19061.1"/>
    </source>
</evidence>
<dbReference type="PRINTS" id="PR00080">
    <property type="entry name" value="SDRFAMILY"/>
</dbReference>
<protein>
    <submittedName>
        <fullName evidence="4">DHRS7-like protein</fullName>
    </submittedName>
</protein>
<keyword evidence="1" id="KW-0560">Oxidoreductase</keyword>
<dbReference type="PANTHER" id="PTHR44269">
    <property type="entry name" value="DEHYDROGENASE/REDUCTASE SDR FAMILY MEMBER 7-RELATED"/>
    <property type="match status" value="1"/>
</dbReference>
<evidence type="ECO:0000256" key="3">
    <source>
        <dbReference type="SAM" id="SignalP"/>
    </source>
</evidence>
<dbReference type="EMBL" id="CP111022">
    <property type="protein sequence ID" value="WAR19061.1"/>
    <property type="molecule type" value="Genomic_DNA"/>
</dbReference>
<keyword evidence="5" id="KW-1185">Reference proteome</keyword>
<dbReference type="PROSITE" id="PS00061">
    <property type="entry name" value="ADH_SHORT"/>
    <property type="match status" value="1"/>
</dbReference>
<dbReference type="InterPro" id="IPR036291">
    <property type="entry name" value="NAD(P)-bd_dom_sf"/>
</dbReference>
<sequence>MFMLVLAVSVLVLLVWRLWRQDCDLTLEWNLRFGKSPEALKGRVVWVTGCSSGIGEALVLEFARAGCRLVLSARREDLLVIIKQRCIEVSGGRLSSDDVMVLPLDLLKHETHADAAEHVLKYFKQIDLLVNNAGRSQRSLIVDTAVEVDRQVLDLDLLAPISLTKAVLPHMIARGRGHVMCTSSVAGKLPAPGSATYSAAKHGLQGFFDTLRIECAPHNIAVTMACPGPVFSDALLHAFTDKPGQTLNVPMDRTWSRMTAARCAQLMVVAAANGLHEVWVTPNPELLFCYLFQYAPYIARKAP</sequence>
<accession>A0ABY7FII8</accession>
<feature type="signal peptide" evidence="3">
    <location>
        <begin position="1"/>
        <end position="20"/>
    </location>
</feature>
<dbReference type="InterPro" id="IPR002347">
    <property type="entry name" value="SDR_fam"/>
</dbReference>
<evidence type="ECO:0000313" key="5">
    <source>
        <dbReference type="Proteomes" id="UP001164746"/>
    </source>
</evidence>
<gene>
    <name evidence="4" type="ORF">MAR_000899</name>
</gene>
<organism evidence="4 5">
    <name type="scientific">Mya arenaria</name>
    <name type="common">Soft-shell clam</name>
    <dbReference type="NCBI Taxonomy" id="6604"/>
    <lineage>
        <taxon>Eukaryota</taxon>
        <taxon>Metazoa</taxon>
        <taxon>Spiralia</taxon>
        <taxon>Lophotrochozoa</taxon>
        <taxon>Mollusca</taxon>
        <taxon>Bivalvia</taxon>
        <taxon>Autobranchia</taxon>
        <taxon>Heteroconchia</taxon>
        <taxon>Euheterodonta</taxon>
        <taxon>Imparidentia</taxon>
        <taxon>Neoheterodontei</taxon>
        <taxon>Myida</taxon>
        <taxon>Myoidea</taxon>
        <taxon>Myidae</taxon>
        <taxon>Mya</taxon>
    </lineage>
</organism>
<proteinExistence type="inferred from homology"/>
<dbReference type="PRINTS" id="PR00081">
    <property type="entry name" value="GDHRDH"/>
</dbReference>
<dbReference type="Pfam" id="PF00106">
    <property type="entry name" value="adh_short"/>
    <property type="match status" value="1"/>
</dbReference>
<feature type="chain" id="PRO_5046289767" evidence="3">
    <location>
        <begin position="21"/>
        <end position="303"/>
    </location>
</feature>
<dbReference type="SUPFAM" id="SSF51735">
    <property type="entry name" value="NAD(P)-binding Rossmann-fold domains"/>
    <property type="match status" value="1"/>
</dbReference>
<evidence type="ECO:0000256" key="2">
    <source>
        <dbReference type="RuleBase" id="RU000363"/>
    </source>
</evidence>
<dbReference type="Proteomes" id="UP001164746">
    <property type="component" value="Chromosome 11"/>
</dbReference>
<dbReference type="Gene3D" id="3.40.50.720">
    <property type="entry name" value="NAD(P)-binding Rossmann-like Domain"/>
    <property type="match status" value="1"/>
</dbReference>
<dbReference type="InterPro" id="IPR020904">
    <property type="entry name" value="Sc_DH/Rdtase_CS"/>
</dbReference>
<keyword evidence="3" id="KW-0732">Signal</keyword>
<dbReference type="InterPro" id="IPR053011">
    <property type="entry name" value="SDR_family_member_7"/>
</dbReference>